<dbReference type="InParanoid" id="Q0U7B5"/>
<dbReference type="KEGG" id="pno:SNOG_12349"/>
<sequence>MYLNERHRVGLQSQTQKKALDATGNVGLTNALDNTLGP</sequence>
<protein>
    <submittedName>
        <fullName evidence="1">Uncharacterized protein</fullName>
    </submittedName>
</protein>
<evidence type="ECO:0000313" key="2">
    <source>
        <dbReference type="Proteomes" id="UP000001055"/>
    </source>
</evidence>
<gene>
    <name evidence="1" type="ORF">SNOG_12349</name>
</gene>
<proteinExistence type="predicted"/>
<dbReference type="RefSeq" id="XP_001802571.1">
    <property type="nucleotide sequence ID" value="XM_001802519.1"/>
</dbReference>
<dbReference type="EMBL" id="CH445346">
    <property type="protein sequence ID" value="EAT80162.1"/>
    <property type="molecule type" value="Genomic_DNA"/>
</dbReference>
<dbReference type="AlphaFoldDB" id="Q0U7B5"/>
<dbReference type="GeneID" id="5979480"/>
<organism evidence="1 2">
    <name type="scientific">Phaeosphaeria nodorum (strain SN15 / ATCC MYA-4574 / FGSC 10173)</name>
    <name type="common">Glume blotch fungus</name>
    <name type="synonym">Parastagonospora nodorum</name>
    <dbReference type="NCBI Taxonomy" id="321614"/>
    <lineage>
        <taxon>Eukaryota</taxon>
        <taxon>Fungi</taxon>
        <taxon>Dikarya</taxon>
        <taxon>Ascomycota</taxon>
        <taxon>Pezizomycotina</taxon>
        <taxon>Dothideomycetes</taxon>
        <taxon>Pleosporomycetidae</taxon>
        <taxon>Pleosporales</taxon>
        <taxon>Pleosporineae</taxon>
        <taxon>Phaeosphaeriaceae</taxon>
        <taxon>Parastagonospora</taxon>
    </lineage>
</organism>
<reference evidence="2" key="1">
    <citation type="journal article" date="2007" name="Plant Cell">
        <title>Dothideomycete-plant interactions illuminated by genome sequencing and EST analysis of the wheat pathogen Stagonospora nodorum.</title>
        <authorList>
            <person name="Hane J.K."/>
            <person name="Lowe R.G."/>
            <person name="Solomon P.S."/>
            <person name="Tan K.C."/>
            <person name="Schoch C.L."/>
            <person name="Spatafora J.W."/>
            <person name="Crous P.W."/>
            <person name="Kodira C."/>
            <person name="Birren B.W."/>
            <person name="Galagan J.E."/>
            <person name="Torriani S.F."/>
            <person name="McDonald B.A."/>
            <person name="Oliver R.P."/>
        </authorList>
    </citation>
    <scope>NUCLEOTIDE SEQUENCE [LARGE SCALE GENOMIC DNA]</scope>
    <source>
        <strain evidence="2">SN15 / ATCC MYA-4574 / FGSC 10173</strain>
    </source>
</reference>
<name>Q0U7B5_PHANO</name>
<dbReference type="Proteomes" id="UP000001055">
    <property type="component" value="Unassembled WGS sequence"/>
</dbReference>
<evidence type="ECO:0000313" key="1">
    <source>
        <dbReference type="EMBL" id="EAT80162.1"/>
    </source>
</evidence>
<accession>Q0U7B5</accession>